<evidence type="ECO:0000256" key="3">
    <source>
        <dbReference type="ARBA" id="ARBA00022833"/>
    </source>
</evidence>
<dbReference type="InterPro" id="IPR012784">
    <property type="entry name" value="DksA_RNA_pol-bd"/>
</dbReference>
<dbReference type="PATRIC" id="fig|61647.15.peg.1872"/>
<dbReference type="PANTHER" id="PTHR33823:SF2">
    <property type="entry name" value="RNA POLYMERASE-BINDING TRANSCRIPTION FACTOR DKSA"/>
    <property type="match status" value="1"/>
</dbReference>
<dbReference type="NCBIfam" id="TIGR02420">
    <property type="entry name" value="dksA"/>
    <property type="match status" value="1"/>
</dbReference>
<keyword evidence="3" id="KW-0862">Zinc</keyword>
<evidence type="ECO:0000313" key="8">
    <source>
        <dbReference type="Proteomes" id="UP000036196"/>
    </source>
</evidence>
<name>A0A0J5M667_PLUGE</name>
<accession>A0A0J5M667</accession>
<dbReference type="Proteomes" id="UP000036196">
    <property type="component" value="Unassembled WGS sequence"/>
</dbReference>
<feature type="domain" description="DnaK suppressor protein DksA N-terminal" evidence="6">
    <location>
        <begin position="25"/>
        <end position="93"/>
    </location>
</feature>
<dbReference type="InterPro" id="IPR048489">
    <property type="entry name" value="DksA_N"/>
</dbReference>
<evidence type="ECO:0000256" key="2">
    <source>
        <dbReference type="ARBA" id="ARBA00022771"/>
    </source>
</evidence>
<proteinExistence type="predicted"/>
<dbReference type="STRING" id="61647.LG71_13350"/>
<dbReference type="InterPro" id="IPR037187">
    <property type="entry name" value="DnaK_N"/>
</dbReference>
<dbReference type="Pfam" id="PF21157">
    <property type="entry name" value="DksA_N"/>
    <property type="match status" value="1"/>
</dbReference>
<dbReference type="AlphaFoldDB" id="A0A0J5M667"/>
<dbReference type="SUPFAM" id="SSF109635">
    <property type="entry name" value="DnaK suppressor protein DksA, alpha-hairpin domain"/>
    <property type="match status" value="1"/>
</dbReference>
<dbReference type="Pfam" id="PF01258">
    <property type="entry name" value="zf-dskA_traR"/>
    <property type="match status" value="1"/>
</dbReference>
<evidence type="ECO:0000256" key="1">
    <source>
        <dbReference type="ARBA" id="ARBA00022723"/>
    </source>
</evidence>
<evidence type="ECO:0000259" key="5">
    <source>
        <dbReference type="Pfam" id="PF01258"/>
    </source>
</evidence>
<dbReference type="Gene3D" id="1.20.120.910">
    <property type="entry name" value="DksA, coiled-coil domain"/>
    <property type="match status" value="1"/>
</dbReference>
<reference evidence="7 8" key="1">
    <citation type="submission" date="2015-05" db="EMBL/GenBank/DDBJ databases">
        <title>Genome sequences of Pluralibacter gergoviae.</title>
        <authorList>
            <person name="Greninger A.L."/>
            <person name="Miller S."/>
        </authorList>
    </citation>
    <scope>NUCLEOTIDE SEQUENCE [LARGE SCALE GENOMIC DNA]</scope>
    <source>
        <strain evidence="7 8">JS81F13</strain>
    </source>
</reference>
<dbReference type="PANTHER" id="PTHR33823">
    <property type="entry name" value="RNA POLYMERASE-BINDING TRANSCRIPTION FACTOR DKSA-RELATED"/>
    <property type="match status" value="1"/>
</dbReference>
<dbReference type="SUPFAM" id="SSF57716">
    <property type="entry name" value="Glucocorticoid receptor-like (DNA-binding domain)"/>
    <property type="match status" value="1"/>
</dbReference>
<dbReference type="RefSeq" id="WP_048278069.1">
    <property type="nucleotide sequence ID" value="NZ_LDZF01000002.1"/>
</dbReference>
<evidence type="ECO:0000313" key="7">
    <source>
        <dbReference type="EMBL" id="KMK16084.1"/>
    </source>
</evidence>
<evidence type="ECO:0000259" key="6">
    <source>
        <dbReference type="Pfam" id="PF21157"/>
    </source>
</evidence>
<dbReference type="PROSITE" id="PS51128">
    <property type="entry name" value="ZF_DKSA_2"/>
    <property type="match status" value="1"/>
</dbReference>
<keyword evidence="8" id="KW-1185">Reference proteome</keyword>
<protein>
    <submittedName>
        <fullName evidence="7">Molecular chaperone DnaK</fullName>
    </submittedName>
</protein>
<dbReference type="eggNOG" id="COG1734">
    <property type="taxonomic scope" value="Bacteria"/>
</dbReference>
<evidence type="ECO:0000256" key="4">
    <source>
        <dbReference type="PROSITE-ProRule" id="PRU00510"/>
    </source>
</evidence>
<organism evidence="7 8">
    <name type="scientific">Pluralibacter gergoviae</name>
    <name type="common">Enterobacter gergoviae</name>
    <dbReference type="NCBI Taxonomy" id="61647"/>
    <lineage>
        <taxon>Bacteria</taxon>
        <taxon>Pseudomonadati</taxon>
        <taxon>Pseudomonadota</taxon>
        <taxon>Gammaproteobacteria</taxon>
        <taxon>Enterobacterales</taxon>
        <taxon>Enterobacteriaceae</taxon>
        <taxon>Pluralibacter</taxon>
    </lineage>
</organism>
<sequence>MKKVSAEEKKAVLAMSPDDYMNEAQRAFFRRLLEEERAGLLAHIEELKDQLQPANESGDEGDIASREEHLRMLLRQIDRESRLLPKFDAALHRMRSGDYGYCMETGEPIGLERLMLRPTAELSIDAKLKQEQKEGHYRK</sequence>
<comment type="caution">
    <text evidence="7">The sequence shown here is derived from an EMBL/GenBank/DDBJ whole genome shotgun (WGS) entry which is preliminary data.</text>
</comment>
<feature type="zinc finger region" description="dksA C4-type" evidence="4">
    <location>
        <begin position="102"/>
        <end position="126"/>
    </location>
</feature>
<dbReference type="InterPro" id="IPR000962">
    <property type="entry name" value="Znf_DskA_TraR"/>
</dbReference>
<dbReference type="EMBL" id="LDZF01000002">
    <property type="protein sequence ID" value="KMK16084.1"/>
    <property type="molecule type" value="Genomic_DNA"/>
</dbReference>
<feature type="domain" description="Zinc finger DksA/TraR C4-type" evidence="5">
    <location>
        <begin position="97"/>
        <end position="132"/>
    </location>
</feature>
<gene>
    <name evidence="7" type="ORF">ABW06_02375</name>
</gene>
<keyword evidence="2" id="KW-0863">Zinc-finger</keyword>
<dbReference type="GO" id="GO:0008270">
    <property type="term" value="F:zinc ion binding"/>
    <property type="evidence" value="ECO:0007669"/>
    <property type="project" value="UniProtKB-KW"/>
</dbReference>
<keyword evidence="1" id="KW-0479">Metal-binding</keyword>